<dbReference type="Pfam" id="PF04389">
    <property type="entry name" value="Peptidase_M28"/>
    <property type="match status" value="1"/>
</dbReference>
<dbReference type="InterPro" id="IPR040234">
    <property type="entry name" value="QC/QCL"/>
</dbReference>
<dbReference type="Gene3D" id="3.40.630.10">
    <property type="entry name" value="Zn peptidases"/>
    <property type="match status" value="1"/>
</dbReference>
<feature type="chain" id="PRO_5047204150" description="Peptidase M28 domain-containing protein" evidence="3">
    <location>
        <begin position="24"/>
        <end position="319"/>
    </location>
</feature>
<dbReference type="SUPFAM" id="SSF53187">
    <property type="entry name" value="Zn-dependent exopeptidases"/>
    <property type="match status" value="1"/>
</dbReference>
<dbReference type="InterPro" id="IPR007484">
    <property type="entry name" value="Peptidase_M28"/>
</dbReference>
<reference evidence="5 6" key="1">
    <citation type="submission" date="2024-02" db="EMBL/GenBank/DDBJ databases">
        <title>Herpetosiphon gulosus NBRC 112829.</title>
        <authorList>
            <person name="Ichikawa N."/>
            <person name="Katano-Makiyama Y."/>
            <person name="Hidaka K."/>
        </authorList>
    </citation>
    <scope>NUCLEOTIDE SEQUENCE [LARGE SCALE GENOMIC DNA]</scope>
    <source>
        <strain evidence="5 6">NBRC 112829</strain>
    </source>
</reference>
<evidence type="ECO:0000259" key="4">
    <source>
        <dbReference type="Pfam" id="PF04389"/>
    </source>
</evidence>
<dbReference type="RefSeq" id="WP_345723393.1">
    <property type="nucleotide sequence ID" value="NZ_BAABRU010000013.1"/>
</dbReference>
<keyword evidence="2" id="KW-0012">Acyltransferase</keyword>
<evidence type="ECO:0000256" key="1">
    <source>
        <dbReference type="ARBA" id="ARBA00022679"/>
    </source>
</evidence>
<comment type="caution">
    <text evidence="5">The sequence shown here is derived from an EMBL/GenBank/DDBJ whole genome shotgun (WGS) entry which is preliminary data.</text>
</comment>
<name>A0ABP9X4N0_9CHLR</name>
<dbReference type="Proteomes" id="UP001428290">
    <property type="component" value="Unassembled WGS sequence"/>
</dbReference>
<keyword evidence="1" id="KW-0808">Transferase</keyword>
<evidence type="ECO:0000256" key="3">
    <source>
        <dbReference type="SAM" id="SignalP"/>
    </source>
</evidence>
<evidence type="ECO:0000256" key="2">
    <source>
        <dbReference type="ARBA" id="ARBA00023315"/>
    </source>
</evidence>
<sequence length="319" mass="35311">MIQRLWFQRLLQLGMIISLTGCGATTGTPVANPVQTVAATSAPTIVPLPKPSLTESPQFNGANAMEFAKVQMQWIPRDTGTPGWQANGDWIVQTLLEYGWDVEEQFFNVPENKKGRNIIARRGTGPLVLLGAHYDARRYADNDPDPTKRMQPVPAANDGASGVAVLLELARVLKPERLNEEVWLVFFDAEDNGGIGTWNWTLGSIDLAPKLETTPKAVVIVDMIGDADQQIYLEQSSTPALRAEIWQQAADLGYTTFISETKHHILDDHTAFLQRGFSAADLIDFDYPHWHTTSDTIDKLSASALEAVGRTLEEWLTKN</sequence>
<gene>
    <name evidence="5" type="ORF">Hgul01_03612</name>
</gene>
<keyword evidence="6" id="KW-1185">Reference proteome</keyword>
<dbReference type="PANTHER" id="PTHR12283:SF6">
    <property type="entry name" value="GLUTAMINYL-PEPTIDE CYCLOTRANSFERASE-RELATED"/>
    <property type="match status" value="1"/>
</dbReference>
<accession>A0ABP9X4N0</accession>
<dbReference type="EMBL" id="BAABRU010000013">
    <property type="protein sequence ID" value="GAA5529798.1"/>
    <property type="molecule type" value="Genomic_DNA"/>
</dbReference>
<proteinExistence type="predicted"/>
<evidence type="ECO:0000313" key="6">
    <source>
        <dbReference type="Proteomes" id="UP001428290"/>
    </source>
</evidence>
<organism evidence="5 6">
    <name type="scientific">Herpetosiphon gulosus</name>
    <dbReference type="NCBI Taxonomy" id="1973496"/>
    <lineage>
        <taxon>Bacteria</taxon>
        <taxon>Bacillati</taxon>
        <taxon>Chloroflexota</taxon>
        <taxon>Chloroflexia</taxon>
        <taxon>Herpetosiphonales</taxon>
        <taxon>Herpetosiphonaceae</taxon>
        <taxon>Herpetosiphon</taxon>
    </lineage>
</organism>
<dbReference type="PANTHER" id="PTHR12283">
    <property type="entry name" value="GLUTAMINYL-PEPTIDE CYCLOTRANSFERASE"/>
    <property type="match status" value="1"/>
</dbReference>
<feature type="signal peptide" evidence="3">
    <location>
        <begin position="1"/>
        <end position="23"/>
    </location>
</feature>
<evidence type="ECO:0000313" key="5">
    <source>
        <dbReference type="EMBL" id="GAA5529798.1"/>
    </source>
</evidence>
<protein>
    <recommendedName>
        <fullName evidence="4">Peptidase M28 domain-containing protein</fullName>
    </recommendedName>
</protein>
<keyword evidence="3" id="KW-0732">Signal</keyword>
<feature type="domain" description="Peptidase M28" evidence="4">
    <location>
        <begin position="117"/>
        <end position="314"/>
    </location>
</feature>
<dbReference type="PROSITE" id="PS51257">
    <property type="entry name" value="PROKAR_LIPOPROTEIN"/>
    <property type="match status" value="1"/>
</dbReference>